<keyword evidence="2" id="KW-1185">Reference proteome</keyword>
<sequence>MRPTASKQEEEMSGGSAPHNNDGALMDRQAPEPYIEPDASEGEPLQDPDHRYYAIAVAVLLTLWLAHTFLRLIFIVDGAKGRGDSSVAETVYQLVDSAYFGLLLVLIFEQAELAYALF</sequence>
<organism evidence="1 2">
    <name type="scientific">Hyalomma asiaticum</name>
    <name type="common">Tick</name>
    <dbReference type="NCBI Taxonomy" id="266040"/>
    <lineage>
        <taxon>Eukaryota</taxon>
        <taxon>Metazoa</taxon>
        <taxon>Ecdysozoa</taxon>
        <taxon>Arthropoda</taxon>
        <taxon>Chelicerata</taxon>
        <taxon>Arachnida</taxon>
        <taxon>Acari</taxon>
        <taxon>Parasitiformes</taxon>
        <taxon>Ixodida</taxon>
        <taxon>Ixodoidea</taxon>
        <taxon>Ixodidae</taxon>
        <taxon>Hyalomminae</taxon>
        <taxon>Hyalomma</taxon>
    </lineage>
</organism>
<protein>
    <submittedName>
        <fullName evidence="1">Uncharacterized protein</fullName>
    </submittedName>
</protein>
<proteinExistence type="predicted"/>
<evidence type="ECO:0000313" key="2">
    <source>
        <dbReference type="Proteomes" id="UP000821845"/>
    </source>
</evidence>
<comment type="caution">
    <text evidence="1">The sequence shown here is derived from an EMBL/GenBank/DDBJ whole genome shotgun (WGS) entry which is preliminary data.</text>
</comment>
<gene>
    <name evidence="1" type="ORF">HPB50_004854</name>
</gene>
<evidence type="ECO:0000313" key="1">
    <source>
        <dbReference type="EMBL" id="KAH6932331.1"/>
    </source>
</evidence>
<reference evidence="1" key="1">
    <citation type="submission" date="2020-05" db="EMBL/GenBank/DDBJ databases">
        <title>Large-scale comparative analyses of tick genomes elucidate their genetic diversity and vector capacities.</title>
        <authorList>
            <person name="Jia N."/>
            <person name="Wang J."/>
            <person name="Shi W."/>
            <person name="Du L."/>
            <person name="Sun Y."/>
            <person name="Zhan W."/>
            <person name="Jiang J."/>
            <person name="Wang Q."/>
            <person name="Zhang B."/>
            <person name="Ji P."/>
            <person name="Sakyi L.B."/>
            <person name="Cui X."/>
            <person name="Yuan T."/>
            <person name="Jiang B."/>
            <person name="Yang W."/>
            <person name="Lam T.T.-Y."/>
            <person name="Chang Q."/>
            <person name="Ding S."/>
            <person name="Wang X."/>
            <person name="Zhu J."/>
            <person name="Ruan X."/>
            <person name="Zhao L."/>
            <person name="Wei J."/>
            <person name="Que T."/>
            <person name="Du C."/>
            <person name="Cheng J."/>
            <person name="Dai P."/>
            <person name="Han X."/>
            <person name="Huang E."/>
            <person name="Gao Y."/>
            <person name="Liu J."/>
            <person name="Shao H."/>
            <person name="Ye R."/>
            <person name="Li L."/>
            <person name="Wei W."/>
            <person name="Wang X."/>
            <person name="Wang C."/>
            <person name="Yang T."/>
            <person name="Huo Q."/>
            <person name="Li W."/>
            <person name="Guo W."/>
            <person name="Chen H."/>
            <person name="Zhou L."/>
            <person name="Ni X."/>
            <person name="Tian J."/>
            <person name="Zhou Y."/>
            <person name="Sheng Y."/>
            <person name="Liu T."/>
            <person name="Pan Y."/>
            <person name="Xia L."/>
            <person name="Li J."/>
            <person name="Zhao F."/>
            <person name="Cao W."/>
        </authorList>
    </citation>
    <scope>NUCLEOTIDE SEQUENCE</scope>
    <source>
        <strain evidence="1">Hyas-2018</strain>
    </source>
</reference>
<dbReference type="EMBL" id="CM023484">
    <property type="protein sequence ID" value="KAH6932331.1"/>
    <property type="molecule type" value="Genomic_DNA"/>
</dbReference>
<dbReference type="Proteomes" id="UP000821845">
    <property type="component" value="Chromosome 4"/>
</dbReference>
<name>A0ACB7SEH6_HYAAI</name>
<accession>A0ACB7SEH6</accession>